<comment type="caution">
    <text evidence="3">The sequence shown here is derived from an EMBL/GenBank/DDBJ whole genome shotgun (WGS) entry which is preliminary data.</text>
</comment>
<dbReference type="OrthoDB" id="1877767at2759"/>
<feature type="compositionally biased region" description="Basic and acidic residues" evidence="1">
    <location>
        <begin position="352"/>
        <end position="370"/>
    </location>
</feature>
<dbReference type="Proteomes" id="UP000308549">
    <property type="component" value="Unassembled WGS sequence"/>
</dbReference>
<feature type="domain" description="Transcription factor TFIIIC triple barrel" evidence="2">
    <location>
        <begin position="15"/>
        <end position="159"/>
    </location>
</feature>
<evidence type="ECO:0000256" key="1">
    <source>
        <dbReference type="SAM" id="MobiDB-lite"/>
    </source>
</evidence>
<evidence type="ECO:0000259" key="2">
    <source>
        <dbReference type="Pfam" id="PF10419"/>
    </source>
</evidence>
<organism evidence="3 4">
    <name type="scientific">Salinomyces thailandicus</name>
    <dbReference type="NCBI Taxonomy" id="706561"/>
    <lineage>
        <taxon>Eukaryota</taxon>
        <taxon>Fungi</taxon>
        <taxon>Dikarya</taxon>
        <taxon>Ascomycota</taxon>
        <taxon>Pezizomycotina</taxon>
        <taxon>Dothideomycetes</taxon>
        <taxon>Dothideomycetidae</taxon>
        <taxon>Mycosphaerellales</taxon>
        <taxon>Teratosphaeriaceae</taxon>
        <taxon>Salinomyces</taxon>
    </lineage>
</organism>
<dbReference type="Gene3D" id="2.60.40.4370">
    <property type="match status" value="1"/>
</dbReference>
<keyword evidence="4" id="KW-1185">Reference proteome</keyword>
<accession>A0A4U0U7F7</accession>
<protein>
    <recommendedName>
        <fullName evidence="2">Transcription factor TFIIIC triple barrel domain-containing protein</fullName>
    </recommendedName>
</protein>
<dbReference type="EMBL" id="NAJL01000011">
    <property type="protein sequence ID" value="TKA30366.1"/>
    <property type="molecule type" value="Genomic_DNA"/>
</dbReference>
<sequence>MDGSDADWEYEYDDDETEDLYFTLDLTTYVPNAVGAMQRRSHGKARSRPETATHRPTPGRRGSTAPNRLSSLAPIRHHDDVTEQAEDAGKLQVLDLHTANPFVKFNQEIYSCNWHTDLGTQFYVATPGIGIAEKPLRPGNVLDVIGTSRTRLICRPALLKPRVDPAVHQSDHTPTSAVNNPTGAGETATATPTPSDFSTLRPGQQLVIPRDRVQNKNTEQQASFLERLSAIKLKRGETDMIPVGGVRLYTPPADKEAIRTKALEKRQNDVMGQALPSKRQRTLQESRQEGTNLMSGPSIGYPVDASESTLVQPSQSTAAESSNNWTGPSIMPEPPNIVRDESFRMRSAATQDRGHQDAKCPEPHRSDEAHVPNVSFASSPEGFEQPRRVEDADATDTQEGTGEHERPQETRETGT</sequence>
<feature type="compositionally biased region" description="Low complexity" evidence="1">
    <location>
        <begin position="181"/>
        <end position="194"/>
    </location>
</feature>
<feature type="region of interest" description="Disordered" evidence="1">
    <location>
        <begin position="275"/>
        <end position="415"/>
    </location>
</feature>
<evidence type="ECO:0000313" key="4">
    <source>
        <dbReference type="Proteomes" id="UP000308549"/>
    </source>
</evidence>
<feature type="region of interest" description="Disordered" evidence="1">
    <location>
        <begin position="164"/>
        <end position="201"/>
    </location>
</feature>
<reference evidence="3 4" key="1">
    <citation type="submission" date="2017-03" db="EMBL/GenBank/DDBJ databases">
        <title>Genomes of endolithic fungi from Antarctica.</title>
        <authorList>
            <person name="Coleine C."/>
            <person name="Masonjones S."/>
            <person name="Stajich J.E."/>
        </authorList>
    </citation>
    <scope>NUCLEOTIDE SEQUENCE [LARGE SCALE GENOMIC DNA]</scope>
    <source>
        <strain evidence="3 4">CCFEE 6315</strain>
    </source>
</reference>
<name>A0A4U0U7F7_9PEZI</name>
<proteinExistence type="predicted"/>
<feature type="region of interest" description="Disordered" evidence="1">
    <location>
        <begin position="37"/>
        <end position="69"/>
    </location>
</feature>
<dbReference type="Pfam" id="PF10419">
    <property type="entry name" value="TFIIIC_sub6"/>
    <property type="match status" value="1"/>
</dbReference>
<dbReference type="AlphaFoldDB" id="A0A4U0U7F7"/>
<feature type="compositionally biased region" description="Basic and acidic residues" evidence="1">
    <location>
        <begin position="401"/>
        <end position="415"/>
    </location>
</feature>
<feature type="compositionally biased region" description="Polar residues" evidence="1">
    <location>
        <begin position="306"/>
        <end position="327"/>
    </location>
</feature>
<gene>
    <name evidence="3" type="ORF">B0A50_02593</name>
</gene>
<dbReference type="InterPro" id="IPR019481">
    <property type="entry name" value="TFIIIC_triple_barrel"/>
</dbReference>
<evidence type="ECO:0000313" key="3">
    <source>
        <dbReference type="EMBL" id="TKA30366.1"/>
    </source>
</evidence>